<organism evidence="15 16">
    <name type="scientific">Chitinimonas prasina</name>
    <dbReference type="NCBI Taxonomy" id="1434937"/>
    <lineage>
        <taxon>Bacteria</taxon>
        <taxon>Pseudomonadati</taxon>
        <taxon>Pseudomonadota</taxon>
        <taxon>Betaproteobacteria</taxon>
        <taxon>Neisseriales</taxon>
        <taxon>Chitinibacteraceae</taxon>
        <taxon>Chitinimonas</taxon>
    </lineage>
</organism>
<evidence type="ECO:0000256" key="4">
    <source>
        <dbReference type="ARBA" id="ARBA00016202"/>
    </source>
</evidence>
<accession>A0ABQ5YHP4</accession>
<keyword evidence="5 13" id="KW-0813">Transport</keyword>
<dbReference type="SUPFAM" id="SSF89392">
    <property type="entry name" value="Prokaryotic lipoproteins and lipoprotein localization factors"/>
    <property type="match status" value="1"/>
</dbReference>
<dbReference type="Gene3D" id="2.50.20.10">
    <property type="entry name" value="Lipoprotein localisation LolA/LolB/LppX"/>
    <property type="match status" value="1"/>
</dbReference>
<gene>
    <name evidence="13" type="primary">lolB</name>
    <name evidence="15" type="ORF">GCM10007907_28220</name>
</gene>
<evidence type="ECO:0000256" key="3">
    <source>
        <dbReference type="ARBA" id="ARBA00011245"/>
    </source>
</evidence>
<evidence type="ECO:0000313" key="16">
    <source>
        <dbReference type="Proteomes" id="UP001156706"/>
    </source>
</evidence>
<keyword evidence="8 13" id="KW-0472">Membrane</keyword>
<dbReference type="Proteomes" id="UP001156706">
    <property type="component" value="Unassembled WGS sequence"/>
</dbReference>
<dbReference type="EMBL" id="BSOG01000003">
    <property type="protein sequence ID" value="GLR14032.1"/>
    <property type="molecule type" value="Genomic_DNA"/>
</dbReference>
<name>A0ABQ5YHP4_9NEIS</name>
<dbReference type="RefSeq" id="WP_284197122.1">
    <property type="nucleotide sequence ID" value="NZ_BSOG01000003.1"/>
</dbReference>
<evidence type="ECO:0000256" key="12">
    <source>
        <dbReference type="ARBA" id="ARBA00023288"/>
    </source>
</evidence>
<dbReference type="PROSITE" id="PS51257">
    <property type="entry name" value="PROKAR_LIPOPROTEIN"/>
    <property type="match status" value="1"/>
</dbReference>
<evidence type="ECO:0000256" key="14">
    <source>
        <dbReference type="SAM" id="SignalP"/>
    </source>
</evidence>
<keyword evidence="10 13" id="KW-0143">Chaperone</keyword>
<keyword evidence="16" id="KW-1185">Reference proteome</keyword>
<keyword evidence="6 13" id="KW-0732">Signal</keyword>
<dbReference type="Pfam" id="PF03550">
    <property type="entry name" value="LolB"/>
    <property type="match status" value="1"/>
</dbReference>
<dbReference type="HAMAP" id="MF_00233">
    <property type="entry name" value="LolB"/>
    <property type="match status" value="1"/>
</dbReference>
<sequence>MLRYYLMVALAALLLAGCATQMPAPGALSQIPERYTVNGRVAVNAAGKGYSARFSWIHDNQRDTVDVSNPLGQIMARVELDPSGARFFDSDGKLRSADDVEALSERELGWRLPASGLRFWLLGLAAPDRPAFWTQDDNHRLLEQDGWQIRFPLDAGTHAPSRLTLNRPDLEVRIALYDWQLSSTQP</sequence>
<keyword evidence="11 13" id="KW-0998">Cell outer membrane</keyword>
<evidence type="ECO:0000256" key="8">
    <source>
        <dbReference type="ARBA" id="ARBA00023136"/>
    </source>
</evidence>
<comment type="subunit">
    <text evidence="3 13">Monomer.</text>
</comment>
<reference evidence="16" key="1">
    <citation type="journal article" date="2019" name="Int. J. Syst. Evol. Microbiol.">
        <title>The Global Catalogue of Microorganisms (GCM) 10K type strain sequencing project: providing services to taxonomists for standard genome sequencing and annotation.</title>
        <authorList>
            <consortium name="The Broad Institute Genomics Platform"/>
            <consortium name="The Broad Institute Genome Sequencing Center for Infectious Disease"/>
            <person name="Wu L."/>
            <person name="Ma J."/>
        </authorList>
    </citation>
    <scope>NUCLEOTIDE SEQUENCE [LARGE SCALE GENOMIC DNA]</scope>
    <source>
        <strain evidence="16">NBRC 110044</strain>
    </source>
</reference>
<keyword evidence="9 13" id="KW-0564">Palmitate</keyword>
<evidence type="ECO:0000256" key="6">
    <source>
        <dbReference type="ARBA" id="ARBA00022729"/>
    </source>
</evidence>
<dbReference type="CDD" id="cd16326">
    <property type="entry name" value="LolB"/>
    <property type="match status" value="1"/>
</dbReference>
<evidence type="ECO:0000313" key="15">
    <source>
        <dbReference type="EMBL" id="GLR14032.1"/>
    </source>
</evidence>
<proteinExistence type="inferred from homology"/>
<dbReference type="InterPro" id="IPR029046">
    <property type="entry name" value="LolA/LolB/LppX"/>
</dbReference>
<comment type="caution">
    <text evidence="15">The sequence shown here is derived from an EMBL/GenBank/DDBJ whole genome shotgun (WGS) entry which is preliminary data.</text>
</comment>
<keyword evidence="12 13" id="KW-0449">Lipoprotein</keyword>
<evidence type="ECO:0000256" key="9">
    <source>
        <dbReference type="ARBA" id="ARBA00023139"/>
    </source>
</evidence>
<dbReference type="NCBIfam" id="TIGR00548">
    <property type="entry name" value="lolB"/>
    <property type="match status" value="1"/>
</dbReference>
<evidence type="ECO:0000256" key="1">
    <source>
        <dbReference type="ARBA" id="ARBA00004459"/>
    </source>
</evidence>
<protein>
    <recommendedName>
        <fullName evidence="4 13">Outer-membrane lipoprotein LolB</fullName>
    </recommendedName>
</protein>
<evidence type="ECO:0000256" key="10">
    <source>
        <dbReference type="ARBA" id="ARBA00023186"/>
    </source>
</evidence>
<comment type="subcellular location">
    <subcellularLocation>
        <location evidence="1 13">Cell outer membrane</location>
        <topology evidence="1 13">Lipid-anchor</topology>
    </subcellularLocation>
</comment>
<feature type="chain" id="PRO_5046259963" description="Outer-membrane lipoprotein LolB" evidence="14">
    <location>
        <begin position="22"/>
        <end position="186"/>
    </location>
</feature>
<comment type="similarity">
    <text evidence="2 13">Belongs to the LolB family.</text>
</comment>
<evidence type="ECO:0000256" key="11">
    <source>
        <dbReference type="ARBA" id="ARBA00023237"/>
    </source>
</evidence>
<dbReference type="InterPro" id="IPR004565">
    <property type="entry name" value="OM_lipoprot_LolB"/>
</dbReference>
<comment type="function">
    <text evidence="13">Plays a critical role in the incorporation of lipoproteins in the outer membrane after they are released by the LolA protein.</text>
</comment>
<evidence type="ECO:0000256" key="2">
    <source>
        <dbReference type="ARBA" id="ARBA00009696"/>
    </source>
</evidence>
<evidence type="ECO:0000256" key="13">
    <source>
        <dbReference type="HAMAP-Rule" id="MF_00233"/>
    </source>
</evidence>
<feature type="signal peptide" evidence="14">
    <location>
        <begin position="1"/>
        <end position="21"/>
    </location>
</feature>
<keyword evidence="7 13" id="KW-0653">Protein transport</keyword>
<evidence type="ECO:0000256" key="5">
    <source>
        <dbReference type="ARBA" id="ARBA00022448"/>
    </source>
</evidence>
<evidence type="ECO:0000256" key="7">
    <source>
        <dbReference type="ARBA" id="ARBA00022927"/>
    </source>
</evidence>